<keyword evidence="1" id="KW-0812">Transmembrane</keyword>
<evidence type="ECO:0000256" key="1">
    <source>
        <dbReference type="SAM" id="Phobius"/>
    </source>
</evidence>
<accession>A0A7D6BCA9</accession>
<protein>
    <submittedName>
        <fullName evidence="2">Uncharacterized protein</fullName>
    </submittedName>
</protein>
<dbReference type="Proteomes" id="UP000510821">
    <property type="component" value="Chromosome"/>
</dbReference>
<dbReference type="EMBL" id="CP058998">
    <property type="protein sequence ID" value="QLJ52959.1"/>
    <property type="molecule type" value="Genomic_DNA"/>
</dbReference>
<evidence type="ECO:0000313" key="2">
    <source>
        <dbReference type="EMBL" id="QLJ52959.1"/>
    </source>
</evidence>
<proteinExistence type="predicted"/>
<dbReference type="KEGG" id="flt:Sv326_0784"/>
<name>A0A7D6BCA9_FERL1</name>
<evidence type="ECO:0000313" key="3">
    <source>
        <dbReference type="Proteomes" id="UP000510821"/>
    </source>
</evidence>
<reference evidence="3" key="1">
    <citation type="submission" date="2020-07" db="EMBL/GenBank/DDBJ databases">
        <title>Metabolic diversity and evolutionary history of the archaeal phylum ###Micrarchaeota### uncovered from a freshwater lake metagenome.</title>
        <authorList>
            <person name="Kadnikov V.V."/>
            <person name="Savvichev A.S."/>
            <person name="Mardanov A.V."/>
            <person name="Beletsky A.V."/>
            <person name="Chupakov A.V."/>
            <person name="Kokryatskaya N.M."/>
            <person name="Pimenov N.V."/>
            <person name="Ravin N.V."/>
        </authorList>
    </citation>
    <scope>NUCLEOTIDE SEQUENCE [LARGE SCALE GENOMIC DNA]</scope>
</reference>
<feature type="transmembrane region" description="Helical" evidence="1">
    <location>
        <begin position="12"/>
        <end position="32"/>
    </location>
</feature>
<keyword evidence="1" id="KW-0472">Membrane</keyword>
<keyword evidence="1" id="KW-1133">Transmembrane helix</keyword>
<organism evidence="2 3">
    <name type="scientific">Fermentimicrarchaeum limneticum</name>
    <dbReference type="NCBI Taxonomy" id="2795018"/>
    <lineage>
        <taxon>Archaea</taxon>
        <taxon>Candidatus Micrarchaeota</taxon>
        <taxon>Candidatus Fermentimicrarchaeales</taxon>
        <taxon>Candidatus Fermentimicrarchaeaceae</taxon>
        <taxon>Candidatus Fermentimicrarchaeum</taxon>
    </lineage>
</organism>
<sequence>MRRGFIILGEEFLSLLAAFLAFMLLLSNFIILNKRSSSILNERMQLVADNIADTIAKKYVDSEGNVDLSKLNVTLRDKIEVRVGTAHFGGNSPDNVNVYSARRLVFVDGQPLLMEVKVWP</sequence>
<gene>
    <name evidence="2" type="ORF">Sv326_0784</name>
</gene>
<dbReference type="AlphaFoldDB" id="A0A7D6BCA9"/>